<dbReference type="Gene3D" id="3.30.200.20">
    <property type="entry name" value="Phosphorylase Kinase, domain 1"/>
    <property type="match status" value="1"/>
</dbReference>
<dbReference type="InterPro" id="IPR003533">
    <property type="entry name" value="Doublecortin_dom"/>
</dbReference>
<evidence type="ECO:0000313" key="11">
    <source>
        <dbReference type="Proteomes" id="UP001235939"/>
    </source>
</evidence>
<dbReference type="InterPro" id="IPR000719">
    <property type="entry name" value="Prot_kinase_dom"/>
</dbReference>
<dbReference type="Pfam" id="PF00069">
    <property type="entry name" value="Pkinase"/>
    <property type="match status" value="1"/>
</dbReference>
<evidence type="ECO:0000256" key="4">
    <source>
        <dbReference type="ARBA" id="ARBA00047899"/>
    </source>
</evidence>
<feature type="domain" description="Doublecortin" evidence="9">
    <location>
        <begin position="206"/>
        <end position="289"/>
    </location>
</feature>
<feature type="binding site" evidence="6">
    <location>
        <position position="417"/>
    </location>
    <ligand>
        <name>ATP</name>
        <dbReference type="ChEBI" id="CHEBI:30616"/>
    </ligand>
</feature>
<evidence type="ECO:0000259" key="9">
    <source>
        <dbReference type="PROSITE" id="PS50309"/>
    </source>
</evidence>
<gene>
    <name evidence="10" type="ORF">LAZ67_10000062</name>
</gene>
<name>A0ABY6KZR7_9ARAC</name>
<dbReference type="SMART" id="SM00220">
    <property type="entry name" value="S_TKc"/>
    <property type="match status" value="1"/>
</dbReference>
<keyword evidence="11" id="KW-1185">Reference proteome</keyword>
<dbReference type="PANTHER" id="PTHR24347">
    <property type="entry name" value="SERINE/THREONINE-PROTEIN KINASE"/>
    <property type="match status" value="1"/>
</dbReference>
<sequence>MGPNGDHLNDLRNKQQQPCVYVFKPNILKCPKLCAAMASLCEEHFSSGLLPKPSKFNRSHLSPSPSAHNYFLRTSVQKRYTEKKAKRVFFFKNGDRFHKGSPYAISPEKIRTYEALLEDLTRLLIGLPQGVRYIFSLDGRRKITSLDQFEEGQNYVCASTDHYCKMDYLKKNRSSSVRKLEDQPSPSVSSLNGSRSGSPRDYVRPKLLTIIRNGSKPRKVVRVLLNKKTAHSFDQVLGDISNAIKLDSGVVRKVFTLGGKQVTCLADFFGEEDILIAYGPEKYSHDDFELDLEECKYLSRSPLVGRKTQQPLPQHSSSESECPSVCLSGCYYLTVLVVAELVVWRSPKKTSTTGVIHHPPLSSSAAVAPPKGSPISPASIPPDISQRYQIGRQIGDGNFATVFECTDKNSQTNFALKVINKVKCQGKLISICCLYCGVTKKVMCQEHMIANEVSILRHVKHPNIVQLQEDFDIGGRIYLVMELVNGGDLLQAIATATKYSERDGSGMVSDLAQAMSYLHARHIVHRDIKPENLLSEQVAFQLSVSHQVIEYKDGSKSLKLGDFGLAIECKQPLYSVCGTPTYVAPEVLAETGYGTKVDVWAAGIISYILLCGFPPFHSPANDQEELYGQILAGKFTFLSPYWDNISHSAKDLISHMLELNPDRRFSADDVLDHPWIAETTGVPDRDLHGSVMTKLTAHFHPGGDPEPAFHPPSPVPLHSLQVDEELTF</sequence>
<feature type="compositionally biased region" description="Low complexity" evidence="7">
    <location>
        <begin position="184"/>
        <end position="200"/>
    </location>
</feature>
<dbReference type="Gene3D" id="3.10.20.230">
    <property type="entry name" value="Doublecortin domain"/>
    <property type="match status" value="2"/>
</dbReference>
<dbReference type="Pfam" id="PF03607">
    <property type="entry name" value="DCX"/>
    <property type="match status" value="2"/>
</dbReference>
<dbReference type="PROSITE" id="PS00107">
    <property type="entry name" value="PROTEIN_KINASE_ATP"/>
    <property type="match status" value="1"/>
</dbReference>
<dbReference type="SUPFAM" id="SSF89837">
    <property type="entry name" value="Doublecortin (DC)"/>
    <property type="match status" value="2"/>
</dbReference>
<evidence type="ECO:0000256" key="2">
    <source>
        <dbReference type="ARBA" id="ARBA00012513"/>
    </source>
</evidence>
<dbReference type="EC" id="2.7.11.1" evidence="2"/>
<evidence type="ECO:0000256" key="1">
    <source>
        <dbReference type="ARBA" id="ARBA00005354"/>
    </source>
</evidence>
<dbReference type="InterPro" id="IPR011009">
    <property type="entry name" value="Kinase-like_dom_sf"/>
</dbReference>
<keyword evidence="6" id="KW-0067">ATP-binding</keyword>
<protein>
    <recommendedName>
        <fullName evidence="2">non-specific serine/threonine protein kinase</fullName>
        <ecNumber evidence="2">2.7.11.1</ecNumber>
    </recommendedName>
    <alternativeName>
        <fullName evidence="3">Doublecortin-like and CAM kinase-like protein</fullName>
    </alternativeName>
</protein>
<dbReference type="EMBL" id="CP092872">
    <property type="protein sequence ID" value="UYV72615.1"/>
    <property type="molecule type" value="Genomic_DNA"/>
</dbReference>
<dbReference type="CDD" id="cd14095">
    <property type="entry name" value="STKc_DCKL"/>
    <property type="match status" value="1"/>
</dbReference>
<dbReference type="SMART" id="SM00537">
    <property type="entry name" value="DCX"/>
    <property type="match status" value="2"/>
</dbReference>
<dbReference type="InterPro" id="IPR036572">
    <property type="entry name" value="Doublecortin_dom_sf"/>
</dbReference>
<organism evidence="10 11">
    <name type="scientific">Cordylochernes scorpioides</name>
    <dbReference type="NCBI Taxonomy" id="51811"/>
    <lineage>
        <taxon>Eukaryota</taxon>
        <taxon>Metazoa</taxon>
        <taxon>Ecdysozoa</taxon>
        <taxon>Arthropoda</taxon>
        <taxon>Chelicerata</taxon>
        <taxon>Arachnida</taxon>
        <taxon>Pseudoscorpiones</taxon>
        <taxon>Cheliferoidea</taxon>
        <taxon>Chernetidae</taxon>
        <taxon>Cordylochernes</taxon>
    </lineage>
</organism>
<accession>A0ABY6KZR7</accession>
<feature type="region of interest" description="Disordered" evidence="7">
    <location>
        <begin position="175"/>
        <end position="200"/>
    </location>
</feature>
<evidence type="ECO:0000313" key="10">
    <source>
        <dbReference type="EMBL" id="UYV72615.1"/>
    </source>
</evidence>
<dbReference type="CDD" id="cd17069">
    <property type="entry name" value="DCX2"/>
    <property type="match status" value="1"/>
</dbReference>
<dbReference type="SUPFAM" id="SSF56112">
    <property type="entry name" value="Protein kinase-like (PK-like)"/>
    <property type="match status" value="1"/>
</dbReference>
<comment type="catalytic activity">
    <reaction evidence="5">
        <text>L-seryl-[protein] + ATP = O-phospho-L-seryl-[protein] + ADP + H(+)</text>
        <dbReference type="Rhea" id="RHEA:17989"/>
        <dbReference type="Rhea" id="RHEA-COMP:9863"/>
        <dbReference type="Rhea" id="RHEA-COMP:11604"/>
        <dbReference type="ChEBI" id="CHEBI:15378"/>
        <dbReference type="ChEBI" id="CHEBI:29999"/>
        <dbReference type="ChEBI" id="CHEBI:30616"/>
        <dbReference type="ChEBI" id="CHEBI:83421"/>
        <dbReference type="ChEBI" id="CHEBI:456216"/>
        <dbReference type="EC" id="2.7.11.1"/>
    </reaction>
</comment>
<dbReference type="Gene3D" id="1.10.510.10">
    <property type="entry name" value="Transferase(Phosphotransferase) domain 1"/>
    <property type="match status" value="1"/>
</dbReference>
<comment type="catalytic activity">
    <reaction evidence="4">
        <text>L-threonyl-[protein] + ATP = O-phospho-L-threonyl-[protein] + ADP + H(+)</text>
        <dbReference type="Rhea" id="RHEA:46608"/>
        <dbReference type="Rhea" id="RHEA-COMP:11060"/>
        <dbReference type="Rhea" id="RHEA-COMP:11605"/>
        <dbReference type="ChEBI" id="CHEBI:15378"/>
        <dbReference type="ChEBI" id="CHEBI:30013"/>
        <dbReference type="ChEBI" id="CHEBI:30616"/>
        <dbReference type="ChEBI" id="CHEBI:61977"/>
        <dbReference type="ChEBI" id="CHEBI:456216"/>
        <dbReference type="EC" id="2.7.11.1"/>
    </reaction>
</comment>
<evidence type="ECO:0000259" key="8">
    <source>
        <dbReference type="PROSITE" id="PS50011"/>
    </source>
</evidence>
<dbReference type="Proteomes" id="UP001235939">
    <property type="component" value="Chromosome 10"/>
</dbReference>
<keyword evidence="6" id="KW-0547">Nucleotide-binding</keyword>
<evidence type="ECO:0000256" key="7">
    <source>
        <dbReference type="SAM" id="MobiDB-lite"/>
    </source>
</evidence>
<feature type="domain" description="Doublecortin" evidence="9">
    <location>
        <begin position="86"/>
        <end position="169"/>
    </location>
</feature>
<proteinExistence type="inferred from homology"/>
<evidence type="ECO:0000256" key="3">
    <source>
        <dbReference type="ARBA" id="ARBA00031092"/>
    </source>
</evidence>
<reference evidence="10 11" key="1">
    <citation type="submission" date="2022-01" db="EMBL/GenBank/DDBJ databases">
        <title>A chromosomal length assembly of Cordylochernes scorpioides.</title>
        <authorList>
            <person name="Zeh D."/>
            <person name="Zeh J."/>
        </authorList>
    </citation>
    <scope>NUCLEOTIDE SEQUENCE [LARGE SCALE GENOMIC DNA]</scope>
    <source>
        <strain evidence="10">IN4F17</strain>
        <tissue evidence="10">Whole Body</tissue>
    </source>
</reference>
<dbReference type="InterPro" id="IPR017441">
    <property type="entry name" value="Protein_kinase_ATP_BS"/>
</dbReference>
<dbReference type="CDD" id="cd16109">
    <property type="entry name" value="DCX1"/>
    <property type="match status" value="1"/>
</dbReference>
<evidence type="ECO:0000256" key="5">
    <source>
        <dbReference type="ARBA" id="ARBA00048679"/>
    </source>
</evidence>
<dbReference type="PROSITE" id="PS50309">
    <property type="entry name" value="DC"/>
    <property type="match status" value="2"/>
</dbReference>
<dbReference type="PROSITE" id="PS50011">
    <property type="entry name" value="PROTEIN_KINASE_DOM"/>
    <property type="match status" value="1"/>
</dbReference>
<feature type="domain" description="Protein kinase" evidence="8">
    <location>
        <begin position="388"/>
        <end position="676"/>
    </location>
</feature>
<evidence type="ECO:0000256" key="6">
    <source>
        <dbReference type="PROSITE-ProRule" id="PRU10141"/>
    </source>
</evidence>
<comment type="similarity">
    <text evidence="1">Belongs to the protein kinase superfamily. CAMK Ser/Thr protein kinase family. CaMK subfamily.</text>
</comment>